<evidence type="ECO:0000256" key="4">
    <source>
        <dbReference type="SAM" id="SignalP"/>
    </source>
</evidence>
<dbReference type="SUPFAM" id="SSF50494">
    <property type="entry name" value="Trypsin-like serine proteases"/>
    <property type="match status" value="1"/>
</dbReference>
<evidence type="ECO:0000259" key="5">
    <source>
        <dbReference type="PROSITE" id="PS50240"/>
    </source>
</evidence>
<dbReference type="PROSITE" id="PS50240">
    <property type="entry name" value="TRYPSIN_DOM"/>
    <property type="match status" value="1"/>
</dbReference>
<organism evidence="6">
    <name type="scientific">Eurygaster integriceps</name>
    <dbReference type="NCBI Taxonomy" id="555972"/>
    <lineage>
        <taxon>Eukaryota</taxon>
        <taxon>Metazoa</taxon>
        <taxon>Ecdysozoa</taxon>
        <taxon>Arthropoda</taxon>
        <taxon>Hexapoda</taxon>
        <taxon>Insecta</taxon>
        <taxon>Pterygota</taxon>
        <taxon>Neoptera</taxon>
        <taxon>Paraneoptera</taxon>
        <taxon>Hemiptera</taxon>
        <taxon>Heteroptera</taxon>
        <taxon>Panheteroptera</taxon>
        <taxon>Pentatomomorpha</taxon>
        <taxon>Pentatomoidea</taxon>
        <taxon>Scutelleridae</taxon>
        <taxon>Eurygastrinae</taxon>
        <taxon>Eurygaster</taxon>
    </lineage>
</organism>
<feature type="chain" id="PRO_5003182636" evidence="4">
    <location>
        <begin position="21"/>
        <end position="306"/>
    </location>
</feature>
<evidence type="ECO:0000256" key="2">
    <source>
        <dbReference type="ARBA" id="ARBA00024195"/>
    </source>
</evidence>
<dbReference type="GO" id="GO:0006508">
    <property type="term" value="P:proteolysis"/>
    <property type="evidence" value="ECO:0007669"/>
    <property type="project" value="UniProtKB-KW"/>
</dbReference>
<evidence type="ECO:0000256" key="1">
    <source>
        <dbReference type="ARBA" id="ARBA00023157"/>
    </source>
</evidence>
<dbReference type="FunFam" id="2.40.10.10:FF:000068">
    <property type="entry name" value="transmembrane protease serine 2"/>
    <property type="match status" value="1"/>
</dbReference>
<feature type="domain" description="Peptidase S1" evidence="5">
    <location>
        <begin position="49"/>
        <end position="285"/>
    </location>
</feature>
<sequence>MRCTLVVVVCLWLGSLSVEGAGSHETGIGSAPSITGTTCPCGMSNKGRIVGGSQALDNEYPWMVKLVVSDTLQHLCGASIINDKVAITAAHCVHLLQSWHRISIIAGTSDVTKLSGAQIVPVASWIEHEQYYGPLHDQGRTINDIALLMLAKPLVFNANVGPVCLPTGKINLDNKWVKLIGWGKLGQSIETLPVNLMETDVQVLPFSTCQRMNPDLKTPQTQVCIKGPGTTSCKGDSGGPLTWLDPETNRYTLVGLVSFGTCEPTSPAVLTEVSAFLPWIKWKIGTLGCQKVSLETLMRRISKKSK</sequence>
<dbReference type="SMART" id="SM00020">
    <property type="entry name" value="Tryp_SPc"/>
    <property type="match status" value="1"/>
</dbReference>
<accession>E3UTI0</accession>
<dbReference type="InterPro" id="IPR018114">
    <property type="entry name" value="TRYPSIN_HIS"/>
</dbReference>
<dbReference type="InterPro" id="IPR001314">
    <property type="entry name" value="Peptidase_S1A"/>
</dbReference>
<protein>
    <submittedName>
        <fullName evidence="6">Gluten hydrolyzing proteinase</fullName>
    </submittedName>
</protein>
<dbReference type="PROSITE" id="PS00135">
    <property type="entry name" value="TRYPSIN_SER"/>
    <property type="match status" value="1"/>
</dbReference>
<evidence type="ECO:0000256" key="3">
    <source>
        <dbReference type="RuleBase" id="RU363034"/>
    </source>
</evidence>
<dbReference type="Gene3D" id="2.40.10.10">
    <property type="entry name" value="Trypsin-like serine proteases"/>
    <property type="match status" value="1"/>
</dbReference>
<dbReference type="PRINTS" id="PR00722">
    <property type="entry name" value="CHYMOTRYPSIN"/>
</dbReference>
<keyword evidence="3" id="KW-0378">Hydrolase</keyword>
<dbReference type="GO" id="GO:0004252">
    <property type="term" value="F:serine-type endopeptidase activity"/>
    <property type="evidence" value="ECO:0007669"/>
    <property type="project" value="InterPro"/>
</dbReference>
<reference evidence="6" key="1">
    <citation type="submission" date="2010-06" db="EMBL/GenBank/DDBJ databases">
        <title>Characterisation of a novel glutenin-specific serine proteinase of Sunn bug Eurygaster integriceps Put.</title>
        <authorList>
            <person name="Konarev A."/>
            <person name="Beaudoin F."/>
            <person name="Marsh J."/>
            <person name="Shewry P."/>
            <person name="Lovegrove A."/>
        </authorList>
    </citation>
    <scope>NUCLEOTIDE SEQUENCE</scope>
    <source>
        <strain evidence="6">GHP1</strain>
    </source>
</reference>
<dbReference type="InterPro" id="IPR033116">
    <property type="entry name" value="TRYPSIN_SER"/>
</dbReference>
<name>E3UTI0_9HEMI</name>
<dbReference type="MEROPS" id="S01.528"/>
<dbReference type="AlphaFoldDB" id="E3UTI0"/>
<dbReference type="InterPro" id="IPR051487">
    <property type="entry name" value="Ser/Thr_Proteases_Immune/Dev"/>
</dbReference>
<keyword evidence="3" id="KW-0645">Protease</keyword>
<dbReference type="InterPro" id="IPR043504">
    <property type="entry name" value="Peptidase_S1_PA_chymotrypsin"/>
</dbReference>
<dbReference type="Pfam" id="PF00089">
    <property type="entry name" value="Trypsin"/>
    <property type="match status" value="1"/>
</dbReference>
<keyword evidence="3" id="KW-0720">Serine protease</keyword>
<dbReference type="EMBL" id="HM579785">
    <property type="protein sequence ID" value="ADP06390.1"/>
    <property type="molecule type" value="mRNA"/>
</dbReference>
<feature type="signal peptide" evidence="4">
    <location>
        <begin position="1"/>
        <end position="20"/>
    </location>
</feature>
<comment type="similarity">
    <text evidence="2">Belongs to the peptidase S1 family. CLIP subfamily.</text>
</comment>
<keyword evidence="4" id="KW-0732">Signal</keyword>
<dbReference type="SMR" id="E3UTI0"/>
<dbReference type="PANTHER" id="PTHR24256">
    <property type="entry name" value="TRYPTASE-RELATED"/>
    <property type="match status" value="1"/>
</dbReference>
<proteinExistence type="evidence at transcript level"/>
<dbReference type="InterPro" id="IPR009003">
    <property type="entry name" value="Peptidase_S1_PA"/>
</dbReference>
<dbReference type="InterPro" id="IPR001254">
    <property type="entry name" value="Trypsin_dom"/>
</dbReference>
<keyword evidence="1" id="KW-1015">Disulfide bond</keyword>
<dbReference type="CDD" id="cd00190">
    <property type="entry name" value="Tryp_SPc"/>
    <property type="match status" value="1"/>
</dbReference>
<dbReference type="PROSITE" id="PS00134">
    <property type="entry name" value="TRYPSIN_HIS"/>
    <property type="match status" value="1"/>
</dbReference>
<evidence type="ECO:0000313" key="6">
    <source>
        <dbReference type="EMBL" id="ADP06390.1"/>
    </source>
</evidence>